<keyword evidence="2" id="KW-1185">Reference proteome</keyword>
<dbReference type="Proteomes" id="UP000789366">
    <property type="component" value="Unassembled WGS sequence"/>
</dbReference>
<evidence type="ECO:0000313" key="1">
    <source>
        <dbReference type="EMBL" id="CAG8483509.1"/>
    </source>
</evidence>
<sequence>MSFFSFLESIPSISSVVLKYYTEGPPKKSWDLRFHLAIAMIKDGLASKLSIEQIQEGFDTYFKFKTYPNITIKDVILDDEYRQKSKAHLEKILKQYVDVLDEKWKDPNDKGLHGEWQYINEKTSETDNVILYLHGGGFCIGSPKYVRLITIKFVKFADCRVFSLNYRLSPQNQFPAALCDSIAAYLYLTNPGPNAGFEPINPKRIILAGENAGGNLVFSTLLFLRDAGLPLPAGAIALSPWVDLTQSMPSKWDSEIDKIDFVPSELGYFTNVPSSPAMDEFYANTKVLADKIALKNPKIVSHPSFTEVPRFNLYCVNEALAIPYVSPMLAESLGNLPPILCQVGGDEKFRDETVLICHKASSPHEYQLPSYATKNFEKSPFKKPTNVILEVYDDMPHVFHMFTFSKPSQVAVKRCCDFIKRVSSIEDNNTSMIDIINEDIVSSSISVSSSFTAIRVGTDGMIRELNETDRDCLKWNEIGVVPKSNL</sequence>
<reference evidence="1" key="1">
    <citation type="submission" date="2021-06" db="EMBL/GenBank/DDBJ databases">
        <authorList>
            <person name="Kallberg Y."/>
            <person name="Tangrot J."/>
            <person name="Rosling A."/>
        </authorList>
    </citation>
    <scope>NUCLEOTIDE SEQUENCE</scope>
    <source>
        <strain evidence="1">28 12/20/2015</strain>
    </source>
</reference>
<accession>A0ACA9KN37</accession>
<protein>
    <submittedName>
        <fullName evidence="1">2726_t:CDS:1</fullName>
    </submittedName>
</protein>
<proteinExistence type="predicted"/>
<gene>
    <name evidence="1" type="ORF">SPELUC_LOCUS2231</name>
</gene>
<evidence type="ECO:0000313" key="2">
    <source>
        <dbReference type="Proteomes" id="UP000789366"/>
    </source>
</evidence>
<organism evidence="1 2">
    <name type="scientific">Cetraspora pellucida</name>
    <dbReference type="NCBI Taxonomy" id="1433469"/>
    <lineage>
        <taxon>Eukaryota</taxon>
        <taxon>Fungi</taxon>
        <taxon>Fungi incertae sedis</taxon>
        <taxon>Mucoromycota</taxon>
        <taxon>Glomeromycotina</taxon>
        <taxon>Glomeromycetes</taxon>
        <taxon>Diversisporales</taxon>
        <taxon>Gigasporaceae</taxon>
        <taxon>Cetraspora</taxon>
    </lineage>
</organism>
<name>A0ACA9KN37_9GLOM</name>
<dbReference type="EMBL" id="CAJVPW010001419">
    <property type="protein sequence ID" value="CAG8483509.1"/>
    <property type="molecule type" value="Genomic_DNA"/>
</dbReference>
<comment type="caution">
    <text evidence="1">The sequence shown here is derived from an EMBL/GenBank/DDBJ whole genome shotgun (WGS) entry which is preliminary data.</text>
</comment>